<evidence type="ECO:0000256" key="3">
    <source>
        <dbReference type="ARBA" id="ARBA00022448"/>
    </source>
</evidence>
<evidence type="ECO:0000256" key="6">
    <source>
        <dbReference type="ARBA" id="ARBA00022840"/>
    </source>
</evidence>
<dbReference type="CDD" id="cd03262">
    <property type="entry name" value="ABC_HisP_GlnQ"/>
    <property type="match status" value="1"/>
</dbReference>
<dbReference type="GO" id="GO:0005524">
    <property type="term" value="F:ATP binding"/>
    <property type="evidence" value="ECO:0007669"/>
    <property type="project" value="UniProtKB-KW"/>
</dbReference>
<comment type="subcellular location">
    <subcellularLocation>
        <location evidence="1">Cell membrane</location>
        <topology evidence="1">Peripheral membrane protein</topology>
    </subcellularLocation>
</comment>
<dbReference type="OrthoDB" id="9802264at2"/>
<dbReference type="InterPro" id="IPR050086">
    <property type="entry name" value="MetN_ABC_transporter-like"/>
</dbReference>
<dbReference type="AlphaFoldDB" id="A0A2K1P035"/>
<dbReference type="EMBL" id="AZRL01000016">
    <property type="protein sequence ID" value="PNR96144.1"/>
    <property type="molecule type" value="Genomic_DNA"/>
</dbReference>
<dbReference type="Proteomes" id="UP000236434">
    <property type="component" value="Unassembled WGS sequence"/>
</dbReference>
<evidence type="ECO:0000256" key="5">
    <source>
        <dbReference type="ARBA" id="ARBA00022741"/>
    </source>
</evidence>
<evidence type="ECO:0000256" key="7">
    <source>
        <dbReference type="ARBA" id="ARBA00022970"/>
    </source>
</evidence>
<dbReference type="InterPro" id="IPR017871">
    <property type="entry name" value="ABC_transporter-like_CS"/>
</dbReference>
<dbReference type="Pfam" id="PF00005">
    <property type="entry name" value="ABC_tran"/>
    <property type="match status" value="1"/>
</dbReference>
<dbReference type="PROSITE" id="PS00211">
    <property type="entry name" value="ABC_TRANSPORTER_1"/>
    <property type="match status" value="1"/>
</dbReference>
<dbReference type="SMART" id="SM00382">
    <property type="entry name" value="AAA"/>
    <property type="match status" value="1"/>
</dbReference>
<keyword evidence="4" id="KW-1003">Cell membrane</keyword>
<dbReference type="FunFam" id="3.40.50.300:FF:000020">
    <property type="entry name" value="Amino acid ABC transporter ATP-binding component"/>
    <property type="match status" value="1"/>
</dbReference>
<dbReference type="GO" id="GO:0005886">
    <property type="term" value="C:plasma membrane"/>
    <property type="evidence" value="ECO:0007669"/>
    <property type="project" value="UniProtKB-SubCell"/>
</dbReference>
<dbReference type="InterPro" id="IPR003593">
    <property type="entry name" value="AAA+_ATPase"/>
</dbReference>
<evidence type="ECO:0000256" key="1">
    <source>
        <dbReference type="ARBA" id="ARBA00004202"/>
    </source>
</evidence>
<feature type="domain" description="ABC transporter" evidence="9">
    <location>
        <begin position="9"/>
        <end position="242"/>
    </location>
</feature>
<dbReference type="GO" id="GO:0015424">
    <property type="term" value="F:ABC-type amino acid transporter activity"/>
    <property type="evidence" value="ECO:0007669"/>
    <property type="project" value="InterPro"/>
</dbReference>
<organism evidence="10 11">
    <name type="scientific">Petrotoga olearia DSM 13574</name>
    <dbReference type="NCBI Taxonomy" id="1122955"/>
    <lineage>
        <taxon>Bacteria</taxon>
        <taxon>Thermotogati</taxon>
        <taxon>Thermotogota</taxon>
        <taxon>Thermotogae</taxon>
        <taxon>Petrotogales</taxon>
        <taxon>Petrotogaceae</taxon>
        <taxon>Petrotoga</taxon>
    </lineage>
</organism>
<gene>
    <name evidence="10" type="ORF">X929_06635</name>
</gene>
<evidence type="ECO:0000256" key="2">
    <source>
        <dbReference type="ARBA" id="ARBA00005417"/>
    </source>
</evidence>
<comment type="caution">
    <text evidence="10">The sequence shown here is derived from an EMBL/GenBank/DDBJ whole genome shotgun (WGS) entry which is preliminary data.</text>
</comment>
<keyword evidence="8" id="KW-0472">Membrane</keyword>
<evidence type="ECO:0000259" key="9">
    <source>
        <dbReference type="PROSITE" id="PS50893"/>
    </source>
</evidence>
<dbReference type="GO" id="GO:0016887">
    <property type="term" value="F:ATP hydrolysis activity"/>
    <property type="evidence" value="ECO:0007669"/>
    <property type="project" value="InterPro"/>
</dbReference>
<keyword evidence="5" id="KW-0547">Nucleotide-binding</keyword>
<reference evidence="10 11" key="1">
    <citation type="submission" date="2013-12" db="EMBL/GenBank/DDBJ databases">
        <title>Comparative genomics of Petrotoga isolates.</title>
        <authorList>
            <person name="Nesbo C.L."/>
            <person name="Charchuk R."/>
            <person name="Chow K."/>
        </authorList>
    </citation>
    <scope>NUCLEOTIDE SEQUENCE [LARGE SCALE GENOMIC DNA]</scope>
    <source>
        <strain evidence="10 11">DSM 13574</strain>
    </source>
</reference>
<evidence type="ECO:0000256" key="8">
    <source>
        <dbReference type="ARBA" id="ARBA00023136"/>
    </source>
</evidence>
<dbReference type="SUPFAM" id="SSF52540">
    <property type="entry name" value="P-loop containing nucleoside triphosphate hydrolases"/>
    <property type="match status" value="1"/>
</dbReference>
<keyword evidence="6" id="KW-0067">ATP-binding</keyword>
<keyword evidence="7" id="KW-0029">Amino-acid transport</keyword>
<dbReference type="PANTHER" id="PTHR43166">
    <property type="entry name" value="AMINO ACID IMPORT ATP-BINDING PROTEIN"/>
    <property type="match status" value="1"/>
</dbReference>
<keyword evidence="3" id="KW-0813">Transport</keyword>
<dbReference type="PROSITE" id="PS50893">
    <property type="entry name" value="ABC_TRANSPORTER_2"/>
    <property type="match status" value="1"/>
</dbReference>
<comment type="similarity">
    <text evidence="2">Belongs to the ABC transporter superfamily.</text>
</comment>
<evidence type="ECO:0000256" key="4">
    <source>
        <dbReference type="ARBA" id="ARBA00022475"/>
    </source>
</evidence>
<accession>A0A2K1P035</accession>
<dbReference type="PANTHER" id="PTHR43166:SF9">
    <property type="entry name" value="GLUTAMATE_ASPARTATE IMPORT ATP-BINDING PROTEIN GLTL"/>
    <property type="match status" value="1"/>
</dbReference>
<evidence type="ECO:0000313" key="11">
    <source>
        <dbReference type="Proteomes" id="UP000236434"/>
    </source>
</evidence>
<dbReference type="RefSeq" id="WP_103067213.1">
    <property type="nucleotide sequence ID" value="NZ_AZRL01000016.1"/>
</dbReference>
<dbReference type="Gene3D" id="3.40.50.300">
    <property type="entry name" value="P-loop containing nucleotide triphosphate hydrolases"/>
    <property type="match status" value="1"/>
</dbReference>
<evidence type="ECO:0000313" key="10">
    <source>
        <dbReference type="EMBL" id="PNR96144.1"/>
    </source>
</evidence>
<name>A0A2K1P035_9BACT</name>
<sequence>MGEDKDIILKVEDLHKSYNNTEILKGITLEVRKGETKVIIGPSGTGKSTLLMCINRLVEPDSGRIYLDEEEILSSKNIHKIRQEIGFVFQHFNLFDHLTVLENVRIGLTKVKKIEKTQATETALKELERVGLKDKSELYPAQLSGGQKQRVAIARCLAMNPKLILFDEPTSALDPELIGEVLNVMIDLAKSGMTMVCVTHEMGFARAVADEIIFMEKGVIVEKGPPELMFKNPQKERTKEFLNKLSQLYGKEENS</sequence>
<proteinExistence type="inferred from homology"/>
<protein>
    <submittedName>
        <fullName evidence="10">ABC transporter</fullName>
    </submittedName>
</protein>
<dbReference type="PIRSF" id="PIRSF039085">
    <property type="entry name" value="ABC_ATPase_HisP"/>
    <property type="match status" value="1"/>
</dbReference>
<dbReference type="InterPro" id="IPR030679">
    <property type="entry name" value="ABC_ATPase_HisP-typ"/>
</dbReference>
<dbReference type="InterPro" id="IPR003439">
    <property type="entry name" value="ABC_transporter-like_ATP-bd"/>
</dbReference>
<dbReference type="InterPro" id="IPR027417">
    <property type="entry name" value="P-loop_NTPase"/>
</dbReference>